<dbReference type="EMBL" id="DVHI01000079">
    <property type="protein sequence ID" value="HIR63159.1"/>
    <property type="molecule type" value="Genomic_DNA"/>
</dbReference>
<feature type="region of interest" description="Disordered" evidence="1">
    <location>
        <begin position="66"/>
        <end position="132"/>
    </location>
</feature>
<reference evidence="3" key="1">
    <citation type="submission" date="2020-10" db="EMBL/GenBank/DDBJ databases">
        <authorList>
            <person name="Gilroy R."/>
        </authorList>
    </citation>
    <scope>NUCLEOTIDE SEQUENCE</scope>
    <source>
        <strain evidence="3">ChiHjej13B12-12457</strain>
    </source>
</reference>
<dbReference type="Pfam" id="PF01381">
    <property type="entry name" value="HTH_3"/>
    <property type="match status" value="1"/>
</dbReference>
<dbReference type="Proteomes" id="UP000886744">
    <property type="component" value="Unassembled WGS sequence"/>
</dbReference>
<dbReference type="InterPro" id="IPR010982">
    <property type="entry name" value="Lambda_DNA-bd_dom_sf"/>
</dbReference>
<proteinExistence type="predicted"/>
<dbReference type="GO" id="GO:0003677">
    <property type="term" value="F:DNA binding"/>
    <property type="evidence" value="ECO:0007669"/>
    <property type="project" value="InterPro"/>
</dbReference>
<sequence>MNRRLQQFLELEQLKPAQFADIMGIQRSNVSHILSGRNKPGFDFIQKFLLKFPSVNPDWLLLGRGKPLREQNTSAPAPRQQDSSPDLFSPSIELDLDSGPSYAPVPETESTRDMIEDGDEPMSAPVRPQPRDVRRITLFYSDGTFQEFYPPK</sequence>
<organism evidence="3 4">
    <name type="scientific">Candidatus Coprenecus avistercoris</name>
    <dbReference type="NCBI Taxonomy" id="2840730"/>
    <lineage>
        <taxon>Bacteria</taxon>
        <taxon>Pseudomonadati</taxon>
        <taxon>Bacteroidota</taxon>
        <taxon>Bacteroidia</taxon>
        <taxon>Bacteroidales</taxon>
        <taxon>Rikenellaceae</taxon>
        <taxon>Rikenellaceae incertae sedis</taxon>
        <taxon>Candidatus Coprenecus</taxon>
    </lineage>
</organism>
<reference evidence="3" key="2">
    <citation type="journal article" date="2021" name="PeerJ">
        <title>Extensive microbial diversity within the chicken gut microbiome revealed by metagenomics and culture.</title>
        <authorList>
            <person name="Gilroy R."/>
            <person name="Ravi A."/>
            <person name="Getino M."/>
            <person name="Pursley I."/>
            <person name="Horton D.L."/>
            <person name="Alikhan N.F."/>
            <person name="Baker D."/>
            <person name="Gharbi K."/>
            <person name="Hall N."/>
            <person name="Watson M."/>
            <person name="Adriaenssens E.M."/>
            <person name="Foster-Nyarko E."/>
            <person name="Jarju S."/>
            <person name="Secka A."/>
            <person name="Antonio M."/>
            <person name="Oren A."/>
            <person name="Chaudhuri R.R."/>
            <person name="La Ragione R."/>
            <person name="Hildebrand F."/>
            <person name="Pallen M.J."/>
        </authorList>
    </citation>
    <scope>NUCLEOTIDE SEQUENCE</scope>
    <source>
        <strain evidence="3">ChiHjej13B12-12457</strain>
    </source>
</reference>
<gene>
    <name evidence="3" type="ORF">IAC94_06535</name>
</gene>
<evidence type="ECO:0000313" key="3">
    <source>
        <dbReference type="EMBL" id="HIR63159.1"/>
    </source>
</evidence>
<feature type="domain" description="HTH cro/C1-type" evidence="2">
    <location>
        <begin position="5"/>
        <end position="60"/>
    </location>
</feature>
<dbReference type="CDD" id="cd00093">
    <property type="entry name" value="HTH_XRE"/>
    <property type="match status" value="1"/>
</dbReference>
<dbReference type="InterPro" id="IPR001387">
    <property type="entry name" value="Cro/C1-type_HTH"/>
</dbReference>
<evidence type="ECO:0000256" key="1">
    <source>
        <dbReference type="SAM" id="MobiDB-lite"/>
    </source>
</evidence>
<dbReference type="AlphaFoldDB" id="A0A9D1J7H3"/>
<accession>A0A9D1J7H3</accession>
<protein>
    <submittedName>
        <fullName evidence="3">Helix-turn-helix transcriptional regulator</fullName>
    </submittedName>
</protein>
<dbReference type="PROSITE" id="PS50943">
    <property type="entry name" value="HTH_CROC1"/>
    <property type="match status" value="1"/>
</dbReference>
<dbReference type="Gene3D" id="1.10.260.40">
    <property type="entry name" value="lambda repressor-like DNA-binding domains"/>
    <property type="match status" value="1"/>
</dbReference>
<name>A0A9D1J7H3_9BACT</name>
<evidence type="ECO:0000313" key="4">
    <source>
        <dbReference type="Proteomes" id="UP000886744"/>
    </source>
</evidence>
<evidence type="ECO:0000259" key="2">
    <source>
        <dbReference type="PROSITE" id="PS50943"/>
    </source>
</evidence>
<comment type="caution">
    <text evidence="3">The sequence shown here is derived from an EMBL/GenBank/DDBJ whole genome shotgun (WGS) entry which is preliminary data.</text>
</comment>
<dbReference type="SMART" id="SM00530">
    <property type="entry name" value="HTH_XRE"/>
    <property type="match status" value="1"/>
</dbReference>
<dbReference type="SUPFAM" id="SSF47413">
    <property type="entry name" value="lambda repressor-like DNA-binding domains"/>
    <property type="match status" value="1"/>
</dbReference>
<feature type="compositionally biased region" description="Polar residues" evidence="1">
    <location>
        <begin position="70"/>
        <end position="86"/>
    </location>
</feature>